<comment type="subcellular location">
    <subcellularLocation>
        <location evidence="1">Membrane</location>
        <topology evidence="1">Single-pass type I membrane protein</topology>
    </subcellularLocation>
</comment>
<keyword evidence="5" id="KW-0812">Transmembrane</keyword>
<evidence type="ECO:0000256" key="10">
    <source>
        <dbReference type="ARBA" id="ARBA00022989"/>
    </source>
</evidence>
<dbReference type="GO" id="GO:0016020">
    <property type="term" value="C:membrane"/>
    <property type="evidence" value="ECO:0007669"/>
    <property type="project" value="UniProtKB-SubCell"/>
</dbReference>
<dbReference type="SUPFAM" id="SSF56112">
    <property type="entry name" value="Protein kinase-like (PK-like)"/>
    <property type="match status" value="1"/>
</dbReference>
<dbReference type="PROSITE" id="PS00107">
    <property type="entry name" value="PROTEIN_KINASE_ATP"/>
    <property type="match status" value="1"/>
</dbReference>
<dbReference type="Gene3D" id="1.10.510.10">
    <property type="entry name" value="Transferase(Phosphotransferase) domain 1"/>
    <property type="match status" value="1"/>
</dbReference>
<dbReference type="GO" id="GO:0005524">
    <property type="term" value="F:ATP binding"/>
    <property type="evidence" value="ECO:0007669"/>
    <property type="project" value="UniProtKB-UniRule"/>
</dbReference>
<evidence type="ECO:0000259" key="17">
    <source>
        <dbReference type="PROSITE" id="PS50011"/>
    </source>
</evidence>
<keyword evidence="9 15" id="KW-0067">ATP-binding</keyword>
<evidence type="ECO:0000256" key="11">
    <source>
        <dbReference type="ARBA" id="ARBA00023136"/>
    </source>
</evidence>
<evidence type="ECO:0000256" key="9">
    <source>
        <dbReference type="ARBA" id="ARBA00022840"/>
    </source>
</evidence>
<dbReference type="STRING" id="57577.A0A2K3L566"/>
<keyword evidence="10" id="KW-1133">Transmembrane helix</keyword>
<evidence type="ECO:0000256" key="15">
    <source>
        <dbReference type="PROSITE-ProRule" id="PRU10141"/>
    </source>
</evidence>
<evidence type="ECO:0000256" key="6">
    <source>
        <dbReference type="ARBA" id="ARBA00022729"/>
    </source>
</evidence>
<dbReference type="EC" id="2.7.11.1" evidence="2"/>
<protein>
    <recommendedName>
        <fullName evidence="2">non-specific serine/threonine protein kinase</fullName>
        <ecNumber evidence="2">2.7.11.1</ecNumber>
    </recommendedName>
</protein>
<gene>
    <name evidence="18" type="ORF">L195_g029581</name>
</gene>
<dbReference type="InterPro" id="IPR008271">
    <property type="entry name" value="Ser/Thr_kinase_AS"/>
</dbReference>
<accession>A0A2K3L566</accession>
<comment type="similarity">
    <text evidence="16">Belongs to the protein kinase superfamily.</text>
</comment>
<keyword evidence="3 16" id="KW-0723">Serine/threonine-protein kinase</keyword>
<evidence type="ECO:0000256" key="1">
    <source>
        <dbReference type="ARBA" id="ARBA00004479"/>
    </source>
</evidence>
<dbReference type="Gene3D" id="3.30.200.20">
    <property type="entry name" value="Phosphorylase Kinase, domain 1"/>
    <property type="match status" value="1"/>
</dbReference>
<keyword evidence="11" id="KW-0472">Membrane</keyword>
<keyword evidence="18" id="KW-0675">Receptor</keyword>
<dbReference type="Pfam" id="PF00069">
    <property type="entry name" value="Pkinase"/>
    <property type="match status" value="1"/>
</dbReference>
<feature type="domain" description="Protein kinase" evidence="17">
    <location>
        <begin position="290"/>
        <end position="489"/>
    </location>
</feature>
<organism evidence="18 19">
    <name type="scientific">Trifolium pratense</name>
    <name type="common">Red clover</name>
    <dbReference type="NCBI Taxonomy" id="57577"/>
    <lineage>
        <taxon>Eukaryota</taxon>
        <taxon>Viridiplantae</taxon>
        <taxon>Streptophyta</taxon>
        <taxon>Embryophyta</taxon>
        <taxon>Tracheophyta</taxon>
        <taxon>Spermatophyta</taxon>
        <taxon>Magnoliopsida</taxon>
        <taxon>eudicotyledons</taxon>
        <taxon>Gunneridae</taxon>
        <taxon>Pentapetalae</taxon>
        <taxon>rosids</taxon>
        <taxon>fabids</taxon>
        <taxon>Fabales</taxon>
        <taxon>Fabaceae</taxon>
        <taxon>Papilionoideae</taxon>
        <taxon>50 kb inversion clade</taxon>
        <taxon>NPAAA clade</taxon>
        <taxon>Hologalegina</taxon>
        <taxon>IRL clade</taxon>
        <taxon>Trifolieae</taxon>
        <taxon>Trifolium</taxon>
    </lineage>
</organism>
<dbReference type="FunFam" id="1.10.510.10:FF:001023">
    <property type="entry name" value="Os07g0541700 protein"/>
    <property type="match status" value="1"/>
</dbReference>
<evidence type="ECO:0000256" key="5">
    <source>
        <dbReference type="ARBA" id="ARBA00022692"/>
    </source>
</evidence>
<feature type="binding site" evidence="15">
    <location>
        <position position="318"/>
    </location>
    <ligand>
        <name>ATP</name>
        <dbReference type="ChEBI" id="CHEBI:30616"/>
    </ligand>
</feature>
<evidence type="ECO:0000256" key="13">
    <source>
        <dbReference type="ARBA" id="ARBA00047899"/>
    </source>
</evidence>
<keyword evidence="7 15" id="KW-0547">Nucleotide-binding</keyword>
<keyword evidence="8 18" id="KW-0418">Kinase</keyword>
<dbReference type="FunFam" id="3.30.200.20:FF:000178">
    <property type="entry name" value="serine/threonine-protein kinase PBS1-like"/>
    <property type="match status" value="1"/>
</dbReference>
<evidence type="ECO:0000256" key="14">
    <source>
        <dbReference type="ARBA" id="ARBA00048679"/>
    </source>
</evidence>
<dbReference type="AlphaFoldDB" id="A0A2K3L566"/>
<evidence type="ECO:0000256" key="7">
    <source>
        <dbReference type="ARBA" id="ARBA00022741"/>
    </source>
</evidence>
<dbReference type="PROSITE" id="PS00108">
    <property type="entry name" value="PROTEIN_KINASE_ST"/>
    <property type="match status" value="1"/>
</dbReference>
<evidence type="ECO:0000256" key="12">
    <source>
        <dbReference type="ARBA" id="ARBA00023180"/>
    </source>
</evidence>
<evidence type="ECO:0000256" key="2">
    <source>
        <dbReference type="ARBA" id="ARBA00012513"/>
    </source>
</evidence>
<dbReference type="PROSITE" id="PS50011">
    <property type="entry name" value="PROTEIN_KINASE_DOM"/>
    <property type="match status" value="1"/>
</dbReference>
<dbReference type="InterPro" id="IPR045874">
    <property type="entry name" value="LRK10/LRL21-25-like"/>
</dbReference>
<dbReference type="InterPro" id="IPR011009">
    <property type="entry name" value="Kinase-like_dom_sf"/>
</dbReference>
<evidence type="ECO:0000256" key="4">
    <source>
        <dbReference type="ARBA" id="ARBA00022679"/>
    </source>
</evidence>
<comment type="catalytic activity">
    <reaction evidence="13">
        <text>L-threonyl-[protein] + ATP = O-phospho-L-threonyl-[protein] + ADP + H(+)</text>
        <dbReference type="Rhea" id="RHEA:46608"/>
        <dbReference type="Rhea" id="RHEA-COMP:11060"/>
        <dbReference type="Rhea" id="RHEA-COMP:11605"/>
        <dbReference type="ChEBI" id="CHEBI:15378"/>
        <dbReference type="ChEBI" id="CHEBI:30013"/>
        <dbReference type="ChEBI" id="CHEBI:30616"/>
        <dbReference type="ChEBI" id="CHEBI:61977"/>
        <dbReference type="ChEBI" id="CHEBI:456216"/>
        <dbReference type="EC" id="2.7.11.1"/>
    </reaction>
</comment>
<evidence type="ECO:0000256" key="3">
    <source>
        <dbReference type="ARBA" id="ARBA00022527"/>
    </source>
</evidence>
<comment type="catalytic activity">
    <reaction evidence="14">
        <text>L-seryl-[protein] + ATP = O-phospho-L-seryl-[protein] + ADP + H(+)</text>
        <dbReference type="Rhea" id="RHEA:17989"/>
        <dbReference type="Rhea" id="RHEA-COMP:9863"/>
        <dbReference type="Rhea" id="RHEA-COMP:11604"/>
        <dbReference type="ChEBI" id="CHEBI:15378"/>
        <dbReference type="ChEBI" id="CHEBI:29999"/>
        <dbReference type="ChEBI" id="CHEBI:30616"/>
        <dbReference type="ChEBI" id="CHEBI:83421"/>
        <dbReference type="ChEBI" id="CHEBI:456216"/>
        <dbReference type="EC" id="2.7.11.1"/>
    </reaction>
</comment>
<keyword evidence="12" id="KW-0325">Glycoprotein</keyword>
<dbReference type="SMART" id="SM00220">
    <property type="entry name" value="S_TKc"/>
    <property type="match status" value="1"/>
</dbReference>
<evidence type="ECO:0000313" key="18">
    <source>
        <dbReference type="EMBL" id="PNX73678.1"/>
    </source>
</evidence>
<reference evidence="18 19" key="2">
    <citation type="journal article" date="2017" name="Front. Plant Sci.">
        <title>Gene Classification and Mining of Molecular Markers Useful in Red Clover (Trifolium pratense) Breeding.</title>
        <authorList>
            <person name="Istvanek J."/>
            <person name="Dluhosova J."/>
            <person name="Dluhos P."/>
            <person name="Patkova L."/>
            <person name="Nedelnik J."/>
            <person name="Repkova J."/>
        </authorList>
    </citation>
    <scope>NUCLEOTIDE SEQUENCE [LARGE SCALE GENOMIC DNA]</scope>
    <source>
        <strain evidence="19">cv. Tatra</strain>
        <tissue evidence="18">Young leaves</tissue>
    </source>
</reference>
<dbReference type="Proteomes" id="UP000236291">
    <property type="component" value="Unassembled WGS sequence"/>
</dbReference>
<proteinExistence type="inferred from homology"/>
<keyword evidence="4" id="KW-0808">Transferase</keyword>
<dbReference type="InterPro" id="IPR000719">
    <property type="entry name" value="Prot_kinase_dom"/>
</dbReference>
<sequence length="489" mass="56176">MFNESLFDSFDSFGEECVNPSFETICENNKSVIYFNYGERHANAILVYNLSSFRYIITGVSPDNNCFMLNSFSLPYENVSFFSDPYVFESIVVMRCEKPVEFDNYYESLSSEGCGGGGIDGEEKQFYSYVMEIDGEESLSVTHIAESCRIEMKVMISNWDEKVICNDKRKCPEEVHSEYVNGIEFRWRPIRCGKQQDRDNHGTRKPPYWSPLRCIIRHTVDTCIRMLHSTLSLWIIGKYVLGSPFVVAVLICKWRKKHQSIYDTIEDFIQSHNNFMPIRYSYSQIKTMTKSFKNKLGEGGYGSVYEGELRSKRKVAVKVLNKSQTNGQDFINEVATIGRIRHVNVVQLIGFCAERTKQALVYEFMPNGSLDKHTFSQDQGNSSTLSYDKIYDISLGIARGIQYLHQGCEMQIIHFDIKPHNILLDEKFNPKISDFGLAKLYRIDQSILTLTAARGTMGYMAPELLYKNIGSISNKADVYSFGMMLMEMA</sequence>
<reference evidence="18 19" key="1">
    <citation type="journal article" date="2014" name="Am. J. Bot.">
        <title>Genome assembly and annotation for red clover (Trifolium pratense; Fabaceae).</title>
        <authorList>
            <person name="Istvanek J."/>
            <person name="Jaros M."/>
            <person name="Krenek A."/>
            <person name="Repkova J."/>
        </authorList>
    </citation>
    <scope>NUCLEOTIDE SEQUENCE [LARGE SCALE GENOMIC DNA]</scope>
    <source>
        <strain evidence="19">cv. Tatra</strain>
        <tissue evidence="18">Young leaves</tissue>
    </source>
</reference>
<keyword evidence="6" id="KW-0732">Signal</keyword>
<comment type="caution">
    <text evidence="18">The sequence shown here is derived from an EMBL/GenBank/DDBJ whole genome shotgun (WGS) entry which is preliminary data.</text>
</comment>
<dbReference type="PANTHER" id="PTHR27009">
    <property type="entry name" value="RUST RESISTANCE KINASE LR10-RELATED"/>
    <property type="match status" value="1"/>
</dbReference>
<dbReference type="GO" id="GO:0004674">
    <property type="term" value="F:protein serine/threonine kinase activity"/>
    <property type="evidence" value="ECO:0007669"/>
    <property type="project" value="UniProtKB-KW"/>
</dbReference>
<dbReference type="EMBL" id="ASHM01026378">
    <property type="protein sequence ID" value="PNX73678.1"/>
    <property type="molecule type" value="Genomic_DNA"/>
</dbReference>
<dbReference type="InterPro" id="IPR017441">
    <property type="entry name" value="Protein_kinase_ATP_BS"/>
</dbReference>
<feature type="non-terminal residue" evidence="18">
    <location>
        <position position="489"/>
    </location>
</feature>
<evidence type="ECO:0000313" key="19">
    <source>
        <dbReference type="Proteomes" id="UP000236291"/>
    </source>
</evidence>
<evidence type="ECO:0000256" key="8">
    <source>
        <dbReference type="ARBA" id="ARBA00022777"/>
    </source>
</evidence>
<name>A0A2K3L566_TRIPR</name>
<evidence type="ECO:0000256" key="16">
    <source>
        <dbReference type="RuleBase" id="RU000304"/>
    </source>
</evidence>